<evidence type="ECO:0000313" key="1">
    <source>
        <dbReference type="EMBL" id="MBS7825224.1"/>
    </source>
</evidence>
<comment type="caution">
    <text evidence="1">The sequence shown here is derived from an EMBL/GenBank/DDBJ whole genome shotgun (WGS) entry which is preliminary data.</text>
</comment>
<proteinExistence type="predicted"/>
<protein>
    <submittedName>
        <fullName evidence="1">Uncharacterized protein</fullName>
    </submittedName>
</protein>
<name>A0A162V7W8_9GAMM</name>
<dbReference type="RefSeq" id="WP_063455435.1">
    <property type="nucleotide sequence ID" value="NZ_CP115969.1"/>
</dbReference>
<dbReference type="Proteomes" id="UP000680020">
    <property type="component" value="Unassembled WGS sequence"/>
</dbReference>
<gene>
    <name evidence="1" type="ORF">J7561_08410</name>
</gene>
<dbReference type="AlphaFoldDB" id="A0A162V7W8"/>
<organism evidence="1 2">
    <name type="scientific">Wohlfahrtiimonas chitiniclastica</name>
    <dbReference type="NCBI Taxonomy" id="400946"/>
    <lineage>
        <taxon>Bacteria</taxon>
        <taxon>Pseudomonadati</taxon>
        <taxon>Pseudomonadota</taxon>
        <taxon>Gammaproteobacteria</taxon>
        <taxon>Cardiobacteriales</taxon>
        <taxon>Ignatzschineriaceae</taxon>
        <taxon>Wohlfahrtiimonas</taxon>
    </lineage>
</organism>
<reference evidence="1" key="1">
    <citation type="submission" date="2021-03" db="EMBL/GenBank/DDBJ databases">
        <title>Identification and antibiotic profiling of Wohlfahrtiimonas chitiniclastica, an underestimated human pathogen.</title>
        <authorList>
            <person name="Kopf A."/>
            <person name="Bunk B."/>
            <person name="Coldewey S."/>
            <person name="Gunzer F."/>
            <person name="Riedel T."/>
            <person name="Schroettner P."/>
        </authorList>
    </citation>
    <scope>NUCLEOTIDE SEQUENCE</scope>
    <source>
        <strain evidence="1">DSM 100917</strain>
    </source>
</reference>
<dbReference type="EMBL" id="JAGIBU010000008">
    <property type="protein sequence ID" value="MBS7825224.1"/>
    <property type="molecule type" value="Genomic_DNA"/>
</dbReference>
<sequence>MDIAIVFAPKFSELANHFSAVEQQHDLYDTVLQNQAVSVSHGEWTFVCMPVDHCFEENFARTLKKLSTGHNLYFFAVNDDAEGLWFEHYDNGELTRQWIEAEQQVAGNMGAYLPEEQHLGFPFVDESYEDVGEEMLYELIYEITDFDITETF</sequence>
<accession>A0A162V7W8</accession>
<evidence type="ECO:0000313" key="2">
    <source>
        <dbReference type="Proteomes" id="UP000680020"/>
    </source>
</evidence>